<evidence type="ECO:0000256" key="7">
    <source>
        <dbReference type="RuleBase" id="RU363032"/>
    </source>
</evidence>
<feature type="transmembrane region" description="Helical" evidence="7">
    <location>
        <begin position="98"/>
        <end position="118"/>
    </location>
</feature>
<evidence type="ECO:0000256" key="5">
    <source>
        <dbReference type="ARBA" id="ARBA00022989"/>
    </source>
</evidence>
<proteinExistence type="inferred from homology"/>
<dbReference type="Proteomes" id="UP000276899">
    <property type="component" value="Chromosome"/>
</dbReference>
<dbReference type="SUPFAM" id="SSF161098">
    <property type="entry name" value="MetI-like"/>
    <property type="match status" value="1"/>
</dbReference>
<dbReference type="CDD" id="cd06261">
    <property type="entry name" value="TM_PBP2"/>
    <property type="match status" value="1"/>
</dbReference>
<name>A0A448KFI6_9ACTO</name>
<evidence type="ECO:0000256" key="4">
    <source>
        <dbReference type="ARBA" id="ARBA00022692"/>
    </source>
</evidence>
<feature type="domain" description="ABC transmembrane type-1" evidence="8">
    <location>
        <begin position="93"/>
        <end position="298"/>
    </location>
</feature>
<dbReference type="RefSeq" id="WP_051281433.1">
    <property type="nucleotide sequence ID" value="NZ_CBCRWE010000035.1"/>
</dbReference>
<evidence type="ECO:0000313" key="10">
    <source>
        <dbReference type="Proteomes" id="UP000276899"/>
    </source>
</evidence>
<keyword evidence="3" id="KW-1003">Cell membrane</keyword>
<dbReference type="Pfam" id="PF00528">
    <property type="entry name" value="BPD_transp_1"/>
    <property type="match status" value="1"/>
</dbReference>
<feature type="transmembrane region" description="Helical" evidence="7">
    <location>
        <begin position="222"/>
        <end position="241"/>
    </location>
</feature>
<sequence>MTAKPPAVDAPRHHRSKNAKAQSRLALLLIAPTILVLTVVIILPILQSLQQSFYGKAGLDPDTGFVSDTEPFVGLDNYTSIFTDSGARFWTALANTTLFGVVTVVLETILGVAMALIMHRAMRGRGIVRASILVPWAIPTAVSAILWGWIFNQNGVANAILGQHIMWASGNWSAKWAIIIADVWKTAPYIGLLTLAGLQVIPDEVYEAAKIDGANAWRRFTAITLPLVKPALVVAVLFRTLDALRMFDLPYILIGPRKASVETLSMLVQDEASNLRYGGAAAYALILFLYVFIIAFAFVRILGADLGASTERRPRKGDKLPVTAFLPKRRRPAPGDAAAESGGAS</sequence>
<dbReference type="PROSITE" id="PS50928">
    <property type="entry name" value="ABC_TM1"/>
    <property type="match status" value="1"/>
</dbReference>
<keyword evidence="4 7" id="KW-0812">Transmembrane</keyword>
<dbReference type="InterPro" id="IPR000515">
    <property type="entry name" value="MetI-like"/>
</dbReference>
<evidence type="ECO:0000256" key="6">
    <source>
        <dbReference type="ARBA" id="ARBA00023136"/>
    </source>
</evidence>
<gene>
    <name evidence="9" type="primary">ycjO_9</name>
    <name evidence="9" type="ORF">NCTC11923_02343</name>
</gene>
<dbReference type="InterPro" id="IPR050809">
    <property type="entry name" value="UgpAE/MalFG_permease"/>
</dbReference>
<dbReference type="GO" id="GO:0005886">
    <property type="term" value="C:plasma membrane"/>
    <property type="evidence" value="ECO:0007669"/>
    <property type="project" value="UniProtKB-SubCell"/>
</dbReference>
<dbReference type="AlphaFoldDB" id="A0A448KFI6"/>
<feature type="transmembrane region" description="Helical" evidence="7">
    <location>
        <begin position="25"/>
        <end position="46"/>
    </location>
</feature>
<dbReference type="EMBL" id="LR134363">
    <property type="protein sequence ID" value="VEG75671.1"/>
    <property type="molecule type" value="Genomic_DNA"/>
</dbReference>
<reference evidence="9 10" key="1">
    <citation type="submission" date="2018-12" db="EMBL/GenBank/DDBJ databases">
        <authorList>
            <consortium name="Pathogen Informatics"/>
        </authorList>
    </citation>
    <scope>NUCLEOTIDE SEQUENCE [LARGE SCALE GENOMIC DNA]</scope>
    <source>
        <strain evidence="9 10">NCTC11923</strain>
    </source>
</reference>
<feature type="transmembrane region" description="Helical" evidence="7">
    <location>
        <begin position="130"/>
        <end position="150"/>
    </location>
</feature>
<evidence type="ECO:0000313" key="9">
    <source>
        <dbReference type="EMBL" id="VEG75671.1"/>
    </source>
</evidence>
<dbReference type="GO" id="GO:0055085">
    <property type="term" value="P:transmembrane transport"/>
    <property type="evidence" value="ECO:0007669"/>
    <property type="project" value="InterPro"/>
</dbReference>
<comment type="subcellular location">
    <subcellularLocation>
        <location evidence="1 7">Cell membrane</location>
        <topology evidence="1 7">Multi-pass membrane protein</topology>
    </subcellularLocation>
</comment>
<keyword evidence="10" id="KW-1185">Reference proteome</keyword>
<organism evidence="9 10">
    <name type="scientific">Actinomyces slackii</name>
    <dbReference type="NCBI Taxonomy" id="52774"/>
    <lineage>
        <taxon>Bacteria</taxon>
        <taxon>Bacillati</taxon>
        <taxon>Actinomycetota</taxon>
        <taxon>Actinomycetes</taxon>
        <taxon>Actinomycetales</taxon>
        <taxon>Actinomycetaceae</taxon>
        <taxon>Actinomyces</taxon>
    </lineage>
</organism>
<dbReference type="STRING" id="1278298.GCA_000428685_01333"/>
<feature type="transmembrane region" description="Helical" evidence="7">
    <location>
        <begin position="176"/>
        <end position="201"/>
    </location>
</feature>
<evidence type="ECO:0000256" key="2">
    <source>
        <dbReference type="ARBA" id="ARBA00022448"/>
    </source>
</evidence>
<accession>A0A448KFI6</accession>
<evidence type="ECO:0000256" key="3">
    <source>
        <dbReference type="ARBA" id="ARBA00022475"/>
    </source>
</evidence>
<feature type="transmembrane region" description="Helical" evidence="7">
    <location>
        <begin position="280"/>
        <end position="303"/>
    </location>
</feature>
<evidence type="ECO:0000259" key="8">
    <source>
        <dbReference type="PROSITE" id="PS50928"/>
    </source>
</evidence>
<dbReference type="Gene3D" id="1.10.3720.10">
    <property type="entry name" value="MetI-like"/>
    <property type="match status" value="1"/>
</dbReference>
<keyword evidence="2 7" id="KW-0813">Transport</keyword>
<dbReference type="PANTHER" id="PTHR43227:SF8">
    <property type="entry name" value="DIACETYLCHITOBIOSE UPTAKE SYSTEM PERMEASE PROTEIN DASB"/>
    <property type="match status" value="1"/>
</dbReference>
<comment type="similarity">
    <text evidence="7">Belongs to the binding-protein-dependent transport system permease family.</text>
</comment>
<protein>
    <submittedName>
        <fullName evidence="9">Inner membrane ABC transporter permease protein ycjO</fullName>
    </submittedName>
</protein>
<evidence type="ECO:0000256" key="1">
    <source>
        <dbReference type="ARBA" id="ARBA00004651"/>
    </source>
</evidence>
<dbReference type="KEGG" id="asla:NCTC11923_02343"/>
<dbReference type="PANTHER" id="PTHR43227">
    <property type="entry name" value="BLL4140 PROTEIN"/>
    <property type="match status" value="1"/>
</dbReference>
<keyword evidence="5 7" id="KW-1133">Transmembrane helix</keyword>
<keyword evidence="6 7" id="KW-0472">Membrane</keyword>
<dbReference type="InterPro" id="IPR035906">
    <property type="entry name" value="MetI-like_sf"/>
</dbReference>